<dbReference type="Pfam" id="PF24626">
    <property type="entry name" value="SH3_Tf2-1"/>
    <property type="match status" value="1"/>
</dbReference>
<gene>
    <name evidence="2" type="ORF">Tci_548883</name>
</gene>
<evidence type="ECO:0000313" key="2">
    <source>
        <dbReference type="EMBL" id="GEZ76910.1"/>
    </source>
</evidence>
<sequence>QLIAPQVRVLLKLCGRNPITPLDLVHVPEVGRFSEEGADQSAQIKELHRLVLYREGDLVWIHLRKERFLAGHFGMLKPRGDSPFRVLKKINDNAYKIELPGHYNVFATFNVADLSPYKGDSDDEPDS</sequence>
<accession>A0A699IQZ0</accession>
<dbReference type="PANTHER" id="PTHR35046:SF9">
    <property type="entry name" value="RNA-DIRECTED DNA POLYMERASE"/>
    <property type="match status" value="1"/>
</dbReference>
<organism evidence="2">
    <name type="scientific">Tanacetum cinerariifolium</name>
    <name type="common">Dalmatian daisy</name>
    <name type="synonym">Chrysanthemum cinerariifolium</name>
    <dbReference type="NCBI Taxonomy" id="118510"/>
    <lineage>
        <taxon>Eukaryota</taxon>
        <taxon>Viridiplantae</taxon>
        <taxon>Streptophyta</taxon>
        <taxon>Embryophyta</taxon>
        <taxon>Tracheophyta</taxon>
        <taxon>Spermatophyta</taxon>
        <taxon>Magnoliopsida</taxon>
        <taxon>eudicotyledons</taxon>
        <taxon>Gunneridae</taxon>
        <taxon>Pentapetalae</taxon>
        <taxon>asterids</taxon>
        <taxon>campanulids</taxon>
        <taxon>Asterales</taxon>
        <taxon>Asteraceae</taxon>
        <taxon>Asteroideae</taxon>
        <taxon>Anthemideae</taxon>
        <taxon>Anthemidinae</taxon>
        <taxon>Tanacetum</taxon>
    </lineage>
</organism>
<dbReference type="AlphaFoldDB" id="A0A699IQZ0"/>
<evidence type="ECO:0000259" key="1">
    <source>
        <dbReference type="Pfam" id="PF24626"/>
    </source>
</evidence>
<reference evidence="2" key="1">
    <citation type="journal article" date="2019" name="Sci. Rep.">
        <title>Draft genome of Tanacetum cinerariifolium, the natural source of mosquito coil.</title>
        <authorList>
            <person name="Yamashiro T."/>
            <person name="Shiraishi A."/>
            <person name="Satake H."/>
            <person name="Nakayama K."/>
        </authorList>
    </citation>
    <scope>NUCLEOTIDE SEQUENCE</scope>
</reference>
<comment type="caution">
    <text evidence="2">The sequence shown here is derived from an EMBL/GenBank/DDBJ whole genome shotgun (WGS) entry which is preliminary data.</text>
</comment>
<dbReference type="PANTHER" id="PTHR35046">
    <property type="entry name" value="ZINC KNUCKLE (CCHC-TYPE) FAMILY PROTEIN"/>
    <property type="match status" value="1"/>
</dbReference>
<dbReference type="EMBL" id="BKCJ010321120">
    <property type="protein sequence ID" value="GEZ76910.1"/>
    <property type="molecule type" value="Genomic_DNA"/>
</dbReference>
<proteinExistence type="predicted"/>
<name>A0A699IQZ0_TANCI</name>
<protein>
    <recommendedName>
        <fullName evidence="1">Tf2-1-like SH3-like domain-containing protein</fullName>
    </recommendedName>
</protein>
<dbReference type="InterPro" id="IPR056924">
    <property type="entry name" value="SH3_Tf2-1"/>
</dbReference>
<feature type="non-terminal residue" evidence="2">
    <location>
        <position position="1"/>
    </location>
</feature>
<feature type="domain" description="Tf2-1-like SH3-like" evidence="1">
    <location>
        <begin position="56"/>
        <end position="118"/>
    </location>
</feature>